<evidence type="ECO:0000256" key="2">
    <source>
        <dbReference type="ARBA" id="ARBA00023015"/>
    </source>
</evidence>
<dbReference type="PRINTS" id="PR00455">
    <property type="entry name" value="HTHTETR"/>
</dbReference>
<dbReference type="SUPFAM" id="SSF46689">
    <property type="entry name" value="Homeodomain-like"/>
    <property type="match status" value="1"/>
</dbReference>
<dbReference type="Proteomes" id="UP000547444">
    <property type="component" value="Unassembled WGS sequence"/>
</dbReference>
<sequence>MARRRSGTGLSADVDEARQQILTAAERVIVRFGVHKTTMDDIGKEAGVSRPTVYRYFGDRDALLGALIERRSRLLFARAYEFILSHDTFADQLIEGLVYMVDHGRKDPIVRVLVSPEHMELTTPIVGGSDLATRLTAEMWAPIFQQAVDRGEIRTGLDMAAVAEWIALVQFILVGRLDFAKPDDPVHRKMLREFVLPAFAPVGAASAAQQAHA</sequence>
<organism evidence="7 8">
    <name type="scientific">Mycolicibacterium fluoranthenivorans</name>
    <dbReference type="NCBI Taxonomy" id="258505"/>
    <lineage>
        <taxon>Bacteria</taxon>
        <taxon>Bacillati</taxon>
        <taxon>Actinomycetota</taxon>
        <taxon>Actinomycetes</taxon>
        <taxon>Mycobacteriales</taxon>
        <taxon>Mycobacteriaceae</taxon>
        <taxon>Mycolicibacterium</taxon>
    </lineage>
</organism>
<keyword evidence="8" id="KW-1185">Reference proteome</keyword>
<dbReference type="GO" id="GO:0003700">
    <property type="term" value="F:DNA-binding transcription factor activity"/>
    <property type="evidence" value="ECO:0007669"/>
    <property type="project" value="TreeGrafter"/>
</dbReference>
<dbReference type="FunFam" id="1.10.10.60:FF:000141">
    <property type="entry name" value="TetR family transcriptional regulator"/>
    <property type="match status" value="1"/>
</dbReference>
<protein>
    <submittedName>
        <fullName evidence="7">AcrR family transcriptional regulator</fullName>
    </submittedName>
</protein>
<comment type="subunit">
    <text evidence="1">Homodimer.</text>
</comment>
<evidence type="ECO:0000313" key="7">
    <source>
        <dbReference type="EMBL" id="NIH94509.1"/>
    </source>
</evidence>
<dbReference type="Pfam" id="PF00440">
    <property type="entry name" value="TetR_N"/>
    <property type="match status" value="1"/>
</dbReference>
<feature type="DNA-binding region" description="H-T-H motif" evidence="5">
    <location>
        <begin position="38"/>
        <end position="57"/>
    </location>
</feature>
<keyword evidence="3 5" id="KW-0238">DNA-binding</keyword>
<comment type="caution">
    <text evidence="7">The sequence shown here is derived from an EMBL/GenBank/DDBJ whole genome shotgun (WGS) entry which is preliminary data.</text>
</comment>
<name>A0A7X5TXG0_9MYCO</name>
<proteinExistence type="predicted"/>
<evidence type="ECO:0000256" key="4">
    <source>
        <dbReference type="ARBA" id="ARBA00023163"/>
    </source>
</evidence>
<dbReference type="Gene3D" id="1.10.357.10">
    <property type="entry name" value="Tetracycline Repressor, domain 2"/>
    <property type="match status" value="1"/>
</dbReference>
<dbReference type="RefSeq" id="WP_167157049.1">
    <property type="nucleotide sequence ID" value="NZ_JAANOW010000001.1"/>
</dbReference>
<dbReference type="PROSITE" id="PS50977">
    <property type="entry name" value="HTH_TETR_2"/>
    <property type="match status" value="1"/>
</dbReference>
<evidence type="ECO:0000256" key="3">
    <source>
        <dbReference type="ARBA" id="ARBA00023125"/>
    </source>
</evidence>
<dbReference type="EMBL" id="JAANOW010000001">
    <property type="protein sequence ID" value="NIH94509.1"/>
    <property type="molecule type" value="Genomic_DNA"/>
</dbReference>
<reference evidence="7 8" key="1">
    <citation type="submission" date="2020-03" db="EMBL/GenBank/DDBJ databases">
        <title>Sequencing the genomes of 1000 actinobacteria strains.</title>
        <authorList>
            <person name="Klenk H.-P."/>
        </authorList>
    </citation>
    <scope>NUCLEOTIDE SEQUENCE [LARGE SCALE GENOMIC DNA]</scope>
    <source>
        <strain evidence="7 8">DSM 44556</strain>
    </source>
</reference>
<dbReference type="PANTHER" id="PTHR30055">
    <property type="entry name" value="HTH-TYPE TRANSCRIPTIONAL REGULATOR RUTR"/>
    <property type="match status" value="1"/>
</dbReference>
<accession>A0A7X5TXG0</accession>
<dbReference type="GO" id="GO:0000976">
    <property type="term" value="F:transcription cis-regulatory region binding"/>
    <property type="evidence" value="ECO:0007669"/>
    <property type="project" value="TreeGrafter"/>
</dbReference>
<feature type="domain" description="HTH tetR-type" evidence="6">
    <location>
        <begin position="15"/>
        <end position="75"/>
    </location>
</feature>
<dbReference type="GO" id="GO:0045892">
    <property type="term" value="P:negative regulation of DNA-templated transcription"/>
    <property type="evidence" value="ECO:0007669"/>
    <property type="project" value="UniProtKB-ARBA"/>
</dbReference>
<dbReference type="InterPro" id="IPR001647">
    <property type="entry name" value="HTH_TetR"/>
</dbReference>
<dbReference type="InterPro" id="IPR036271">
    <property type="entry name" value="Tet_transcr_reg_TetR-rel_C_sf"/>
</dbReference>
<evidence type="ECO:0000313" key="8">
    <source>
        <dbReference type="Proteomes" id="UP000547444"/>
    </source>
</evidence>
<dbReference type="InterPro" id="IPR050109">
    <property type="entry name" value="HTH-type_TetR-like_transc_reg"/>
</dbReference>
<gene>
    <name evidence="7" type="ORF">FHU31_001465</name>
</gene>
<dbReference type="InterPro" id="IPR009057">
    <property type="entry name" value="Homeodomain-like_sf"/>
</dbReference>
<dbReference type="SUPFAM" id="SSF48498">
    <property type="entry name" value="Tetracyclin repressor-like, C-terminal domain"/>
    <property type="match status" value="1"/>
</dbReference>
<evidence type="ECO:0000256" key="1">
    <source>
        <dbReference type="ARBA" id="ARBA00011738"/>
    </source>
</evidence>
<evidence type="ECO:0000259" key="6">
    <source>
        <dbReference type="PROSITE" id="PS50977"/>
    </source>
</evidence>
<keyword evidence="4" id="KW-0804">Transcription</keyword>
<evidence type="ECO:0000256" key="5">
    <source>
        <dbReference type="PROSITE-ProRule" id="PRU00335"/>
    </source>
</evidence>
<dbReference type="PANTHER" id="PTHR30055:SF153">
    <property type="entry name" value="HTH-TYPE TRANSCRIPTIONAL REPRESSOR RV3405C"/>
    <property type="match status" value="1"/>
</dbReference>
<keyword evidence="2" id="KW-0805">Transcription regulation</keyword>
<dbReference type="AlphaFoldDB" id="A0A7X5TXG0"/>